<evidence type="ECO:0008006" key="3">
    <source>
        <dbReference type="Google" id="ProtNLM"/>
    </source>
</evidence>
<name>A9E3M1_9FLAO</name>
<organism evidence="1 2">
    <name type="scientific">Kordia algicida OT-1</name>
    <dbReference type="NCBI Taxonomy" id="391587"/>
    <lineage>
        <taxon>Bacteria</taxon>
        <taxon>Pseudomonadati</taxon>
        <taxon>Bacteroidota</taxon>
        <taxon>Flavobacteriia</taxon>
        <taxon>Flavobacteriales</taxon>
        <taxon>Flavobacteriaceae</taxon>
        <taxon>Kordia</taxon>
    </lineage>
</organism>
<dbReference type="RefSeq" id="WP_007094400.1">
    <property type="nucleotide sequence ID" value="NZ_CP142125.1"/>
</dbReference>
<dbReference type="EMBL" id="ABIB01000009">
    <property type="protein sequence ID" value="EDP95235.1"/>
    <property type="molecule type" value="Genomic_DNA"/>
</dbReference>
<gene>
    <name evidence="1" type="ORF">KAOT1_09191</name>
</gene>
<evidence type="ECO:0000313" key="2">
    <source>
        <dbReference type="Proteomes" id="UP000002945"/>
    </source>
</evidence>
<dbReference type="Proteomes" id="UP000002945">
    <property type="component" value="Unassembled WGS sequence"/>
</dbReference>
<dbReference type="InterPro" id="IPR019882">
    <property type="entry name" value="CHP03643"/>
</dbReference>
<comment type="caution">
    <text evidence="1">The sequence shown here is derived from an EMBL/GenBank/DDBJ whole genome shotgun (WGS) entry which is preliminary data.</text>
</comment>
<dbReference type="HOGENOM" id="CLU_141636_2_1_10"/>
<dbReference type="STRING" id="391587.KAOT1_09191"/>
<protein>
    <recommendedName>
        <fullName evidence="3">TIGR03643 family protein</fullName>
    </recommendedName>
</protein>
<dbReference type="Pfam" id="PF10985">
    <property type="entry name" value="DUF2805"/>
    <property type="match status" value="1"/>
</dbReference>
<dbReference type="OrthoDB" id="289296at2"/>
<proteinExistence type="predicted"/>
<dbReference type="NCBIfam" id="TIGR03643">
    <property type="entry name" value="TIGR03643 family protein"/>
    <property type="match status" value="1"/>
</dbReference>
<dbReference type="eggNOG" id="COG2963">
    <property type="taxonomic scope" value="Bacteria"/>
</dbReference>
<evidence type="ECO:0000313" key="1">
    <source>
        <dbReference type="EMBL" id="EDP95235.1"/>
    </source>
</evidence>
<keyword evidence="2" id="KW-1185">Reference proteome</keyword>
<dbReference type="AlphaFoldDB" id="A9E3M1"/>
<sequence length="92" mass="11283">MKHNLNPRQVDRVIEMAWEDRTTFDAIKFQFGLKEQDVIDLMRNNMKRSSFKLWRKRVSGRKTKHQKKRDFIEGRFKCSRQRNISNNKISKR</sequence>
<accession>A9E3M1</accession>
<reference evidence="1 2" key="1">
    <citation type="journal article" date="2011" name="J. Bacteriol.">
        <title>Genome sequence of the algicidal bacterium Kordia algicida OT-1.</title>
        <authorList>
            <person name="Lee H.S."/>
            <person name="Kang S.G."/>
            <person name="Kwon K.K."/>
            <person name="Lee J.H."/>
            <person name="Kim S.J."/>
        </authorList>
    </citation>
    <scope>NUCLEOTIDE SEQUENCE [LARGE SCALE GENOMIC DNA]</scope>
    <source>
        <strain evidence="1 2">OT-1</strain>
    </source>
</reference>